<comment type="caution">
    <text evidence="3">The sequence shown here is derived from an EMBL/GenBank/DDBJ whole genome shotgun (WGS) entry which is preliminary data.</text>
</comment>
<dbReference type="RefSeq" id="WP_380759679.1">
    <property type="nucleotide sequence ID" value="NZ_JBHSRF010000063.1"/>
</dbReference>
<organism evidence="3 4">
    <name type="scientific">Sphaerisporangium aureirubrum</name>
    <dbReference type="NCBI Taxonomy" id="1544736"/>
    <lineage>
        <taxon>Bacteria</taxon>
        <taxon>Bacillati</taxon>
        <taxon>Actinomycetota</taxon>
        <taxon>Actinomycetes</taxon>
        <taxon>Streptosporangiales</taxon>
        <taxon>Streptosporangiaceae</taxon>
        <taxon>Sphaerisporangium</taxon>
    </lineage>
</organism>
<gene>
    <name evidence="3" type="ORF">ACFP1K_30275</name>
</gene>
<dbReference type="Proteomes" id="UP001596137">
    <property type="component" value="Unassembled WGS sequence"/>
</dbReference>
<feature type="compositionally biased region" description="Acidic residues" evidence="1">
    <location>
        <begin position="92"/>
        <end position="102"/>
    </location>
</feature>
<evidence type="ECO:0000256" key="2">
    <source>
        <dbReference type="SAM" id="Phobius"/>
    </source>
</evidence>
<evidence type="ECO:0000313" key="4">
    <source>
        <dbReference type="Proteomes" id="UP001596137"/>
    </source>
</evidence>
<feature type="transmembrane region" description="Helical" evidence="2">
    <location>
        <begin position="277"/>
        <end position="298"/>
    </location>
</feature>
<keyword evidence="2" id="KW-0812">Transmembrane</keyword>
<evidence type="ECO:0000313" key="3">
    <source>
        <dbReference type="EMBL" id="MFC6085488.1"/>
    </source>
</evidence>
<protein>
    <recommendedName>
        <fullName evidence="5">Serine/threonine protein kinase</fullName>
    </recommendedName>
</protein>
<evidence type="ECO:0000256" key="1">
    <source>
        <dbReference type="SAM" id="MobiDB-lite"/>
    </source>
</evidence>
<feature type="region of interest" description="Disordered" evidence="1">
    <location>
        <begin position="86"/>
        <end position="130"/>
    </location>
</feature>
<keyword evidence="2" id="KW-1133">Transmembrane helix</keyword>
<feature type="compositionally biased region" description="Acidic residues" evidence="1">
    <location>
        <begin position="115"/>
        <end position="126"/>
    </location>
</feature>
<feature type="compositionally biased region" description="Pro residues" evidence="1">
    <location>
        <begin position="239"/>
        <end position="253"/>
    </location>
</feature>
<feature type="compositionally biased region" description="Low complexity" evidence="1">
    <location>
        <begin position="103"/>
        <end position="114"/>
    </location>
</feature>
<feature type="region of interest" description="Disordered" evidence="1">
    <location>
        <begin position="143"/>
        <end position="172"/>
    </location>
</feature>
<feature type="compositionally biased region" description="Low complexity" evidence="1">
    <location>
        <begin position="143"/>
        <end position="157"/>
    </location>
</feature>
<dbReference type="EMBL" id="JBHSRF010000063">
    <property type="protein sequence ID" value="MFC6085488.1"/>
    <property type="molecule type" value="Genomic_DNA"/>
</dbReference>
<reference evidence="4" key="1">
    <citation type="journal article" date="2019" name="Int. J. Syst. Evol. Microbiol.">
        <title>The Global Catalogue of Microorganisms (GCM) 10K type strain sequencing project: providing services to taxonomists for standard genome sequencing and annotation.</title>
        <authorList>
            <consortium name="The Broad Institute Genomics Platform"/>
            <consortium name="The Broad Institute Genome Sequencing Center for Infectious Disease"/>
            <person name="Wu L."/>
            <person name="Ma J."/>
        </authorList>
    </citation>
    <scope>NUCLEOTIDE SEQUENCE [LARGE SCALE GENOMIC DNA]</scope>
    <source>
        <strain evidence="4">JCM 30346</strain>
    </source>
</reference>
<evidence type="ECO:0008006" key="5">
    <source>
        <dbReference type="Google" id="ProtNLM"/>
    </source>
</evidence>
<keyword evidence="2" id="KW-0472">Membrane</keyword>
<feature type="region of interest" description="Disordered" evidence="1">
    <location>
        <begin position="188"/>
        <end position="257"/>
    </location>
</feature>
<name>A0ABW1NRI8_9ACTN</name>
<sequence length="508" mass="53042">MADGTGETPSRPGSGRPPTYVPSYDAPTGPLPRMSLDQALAGTQAATSRPDADRDVPAYGSPAEADSETTMQIDAVRIWAADSVRVLPGADTDPDAEDDADDPGTGTDPGTELDLVAEADDDDTADPSDTVDVTDAVRAASAARAAGAADTADTDTTGDVRRQPGAFPPTGAALGVAGVPGVVGVPRLPADQAPLPPDGPTVPAGFLRRRPYAPAGDDDTGRGVRESAVPRVRQSDAMPPWPEPVDEAPPTPAVVPRRPDGPLSAAILRAGDVPIKVVYGIGAALVTAVIVVLIFVLFAGDRPDDPVRVDPARGGGPGATTPVKPKPTPIVVPPVPAARPMTVFDGTGTPVASYVQDQKTGISYPQYAGPWAKATRPGFAAAQKVGSSARPQTLIGSAPLPGALNKQPRVYSDFRALAARAAKWSLRHQPQTAKFNWTVSQRTRYGVGWMLGYKLTYRVDGKKHTSQSYVMVVATGRAKPAMLFATVPDTRPALYRDLNMLFWAVRPI</sequence>
<keyword evidence="4" id="KW-1185">Reference proteome</keyword>
<feature type="region of interest" description="Disordered" evidence="1">
    <location>
        <begin position="1"/>
        <end position="71"/>
    </location>
</feature>
<proteinExistence type="predicted"/>
<feature type="region of interest" description="Disordered" evidence="1">
    <location>
        <begin position="308"/>
        <end position="330"/>
    </location>
</feature>
<accession>A0ABW1NRI8</accession>